<dbReference type="InterPro" id="IPR047589">
    <property type="entry name" value="DUF11_rpt"/>
</dbReference>
<dbReference type="Pfam" id="PF01345">
    <property type="entry name" value="DUF11"/>
    <property type="match status" value="1"/>
</dbReference>
<dbReference type="Gene3D" id="2.60.40.10">
    <property type="entry name" value="Immunoglobulins"/>
    <property type="match status" value="1"/>
</dbReference>
<evidence type="ECO:0000313" key="4">
    <source>
        <dbReference type="Proteomes" id="UP001320972"/>
    </source>
</evidence>
<dbReference type="PANTHER" id="PTHR33608">
    <property type="entry name" value="BLL2464 PROTEIN"/>
    <property type="match status" value="1"/>
</dbReference>
<evidence type="ECO:0000313" key="3">
    <source>
        <dbReference type="EMBL" id="MCU4972443.1"/>
    </source>
</evidence>
<protein>
    <submittedName>
        <fullName evidence="3">DUF58 domain-containing protein</fullName>
    </submittedName>
</protein>
<dbReference type="InterPro" id="IPR001434">
    <property type="entry name" value="OmcB-like_DUF11"/>
</dbReference>
<organism evidence="3 4">
    <name type="scientific">Natronoglomus mannanivorans</name>
    <dbReference type="NCBI Taxonomy" id="2979990"/>
    <lineage>
        <taxon>Archaea</taxon>
        <taxon>Methanobacteriati</taxon>
        <taxon>Methanobacteriota</taxon>
        <taxon>Stenosarchaea group</taxon>
        <taxon>Halobacteria</taxon>
        <taxon>Halobacteriales</taxon>
        <taxon>Natrialbaceae</taxon>
        <taxon>Natronoglomus</taxon>
    </lineage>
</organism>
<sequence>MTFHRVPRWRTALGTTLALAGIALWLTTPELLVAAMVPVAYVAYSAATSAVPVDDVLTVERTVDRERPFPGERVSVTLTLTNTGSTPLPDVRVVDGVPEDLPVADDSPRASTAIRAGGSATVEYAVTARRGDHEFGSVRVRTRSMSASSCYTTDLTASGIDELTSTIPVDEWPLGERTIRLTGQVPTNSGGDGLEFHTTRSYQPGDPIGRINWRRYAKEGELTTIDYRENEASKTVVLVDARSGNHVARAADEPTATELSVYAAARALGGLLSTRQHVGLAAIGIDDPTTGIDPAWIPPGTGAETRSRALSVLDRIAAAAAPGSDVTSRANAGDDCRRLEASIDSNAQLLVVSPVLDRYPQRLVERFRARGHDVTVFAPNVTDGETPGQTIAALERTGAIRRLRETGATVVDWDVAVPIELALNRAFDPALATA</sequence>
<dbReference type="Proteomes" id="UP001320972">
    <property type="component" value="Unassembled WGS sequence"/>
</dbReference>
<dbReference type="EMBL" id="JAOPKB010000002">
    <property type="protein sequence ID" value="MCU4972443.1"/>
    <property type="molecule type" value="Genomic_DNA"/>
</dbReference>
<name>A0ABT2QBY2_9EURY</name>
<comment type="caution">
    <text evidence="3">The sequence shown here is derived from an EMBL/GenBank/DDBJ whole genome shotgun (WGS) entry which is preliminary data.</text>
</comment>
<reference evidence="3 4" key="1">
    <citation type="submission" date="2022-09" db="EMBL/GenBank/DDBJ databases">
        <title>Enrichment on poylsaccharides allowed isolation of novel metabolic and taxonomic groups of Haloarchaea.</title>
        <authorList>
            <person name="Sorokin D.Y."/>
            <person name="Elcheninov A.G."/>
            <person name="Khizhniak T.V."/>
            <person name="Kolganova T.V."/>
            <person name="Kublanov I.V."/>
        </authorList>
    </citation>
    <scope>NUCLEOTIDE SEQUENCE [LARGE SCALE GENOMIC DNA]</scope>
    <source>
        <strain evidence="3 4">AArc-m2/3/4</strain>
    </source>
</reference>
<feature type="domain" description="DUF11" evidence="1">
    <location>
        <begin position="57"/>
        <end position="122"/>
    </location>
</feature>
<dbReference type="RefSeq" id="WP_338007356.1">
    <property type="nucleotide sequence ID" value="NZ_JAOPKB010000002.1"/>
</dbReference>
<dbReference type="NCBIfam" id="TIGR01451">
    <property type="entry name" value="B_ant_repeat"/>
    <property type="match status" value="1"/>
</dbReference>
<evidence type="ECO:0000259" key="2">
    <source>
        <dbReference type="Pfam" id="PF01882"/>
    </source>
</evidence>
<accession>A0ABT2QBY2</accession>
<proteinExistence type="predicted"/>
<gene>
    <name evidence="3" type="ORF">OB955_06790</name>
</gene>
<feature type="domain" description="DUF58" evidence="2">
    <location>
        <begin position="199"/>
        <end position="375"/>
    </location>
</feature>
<dbReference type="InterPro" id="IPR002881">
    <property type="entry name" value="DUF58"/>
</dbReference>
<dbReference type="Pfam" id="PF01882">
    <property type="entry name" value="DUF58"/>
    <property type="match status" value="1"/>
</dbReference>
<dbReference type="PANTHER" id="PTHR33608:SF6">
    <property type="entry name" value="BLL2464 PROTEIN"/>
    <property type="match status" value="1"/>
</dbReference>
<evidence type="ECO:0000259" key="1">
    <source>
        <dbReference type="Pfam" id="PF01345"/>
    </source>
</evidence>
<keyword evidence="4" id="KW-1185">Reference proteome</keyword>
<dbReference type="InterPro" id="IPR013783">
    <property type="entry name" value="Ig-like_fold"/>
</dbReference>